<proteinExistence type="predicted"/>
<dbReference type="RefSeq" id="WP_122106875.1">
    <property type="nucleotide sequence ID" value="NZ_JBHSKV010000020.1"/>
</dbReference>
<gene>
    <name evidence="1" type="ORF">ACFPJA_14825</name>
</gene>
<protein>
    <submittedName>
        <fullName evidence="1">Uncharacterized protein</fullName>
    </submittedName>
</protein>
<dbReference type="Proteomes" id="UP001596145">
    <property type="component" value="Unassembled WGS sequence"/>
</dbReference>
<accession>A0ABD5QV72</accession>
<organism evidence="1 2">
    <name type="scientific">Halorubrum glutamatedens</name>
    <dbReference type="NCBI Taxonomy" id="2707018"/>
    <lineage>
        <taxon>Archaea</taxon>
        <taxon>Methanobacteriati</taxon>
        <taxon>Methanobacteriota</taxon>
        <taxon>Stenosarchaea group</taxon>
        <taxon>Halobacteria</taxon>
        <taxon>Halobacteriales</taxon>
        <taxon>Haloferacaceae</taxon>
        <taxon>Halorubrum</taxon>
    </lineage>
</organism>
<dbReference type="AlphaFoldDB" id="A0ABD5QV72"/>
<evidence type="ECO:0000313" key="1">
    <source>
        <dbReference type="EMBL" id="MFC5135985.1"/>
    </source>
</evidence>
<sequence length="148" mass="17035">MSYVPLSDDETRVIFTSEASSNLAGLEGSEQQAILKKILSILQSESPPSSFVREEIQNLDIIAIGSQIRLYSKVVERIPRGNAEFDILYIFYIDDDHDYEQRALATYSHEAQTKMERLTSLETVFDVQEYFEEMNALDEDDIRDLLDE</sequence>
<dbReference type="EMBL" id="JBHSKV010000020">
    <property type="protein sequence ID" value="MFC5135985.1"/>
    <property type="molecule type" value="Genomic_DNA"/>
</dbReference>
<comment type="caution">
    <text evidence="1">The sequence shown here is derived from an EMBL/GenBank/DDBJ whole genome shotgun (WGS) entry which is preliminary data.</text>
</comment>
<keyword evidence="2" id="KW-1185">Reference proteome</keyword>
<evidence type="ECO:0000313" key="2">
    <source>
        <dbReference type="Proteomes" id="UP001596145"/>
    </source>
</evidence>
<name>A0ABD5QV72_9EURY</name>
<reference evidence="1 2" key="1">
    <citation type="journal article" date="2019" name="Int. J. Syst. Evol. Microbiol.">
        <title>The Global Catalogue of Microorganisms (GCM) 10K type strain sequencing project: providing services to taxonomists for standard genome sequencing and annotation.</title>
        <authorList>
            <consortium name="The Broad Institute Genomics Platform"/>
            <consortium name="The Broad Institute Genome Sequencing Center for Infectious Disease"/>
            <person name="Wu L."/>
            <person name="Ma J."/>
        </authorList>
    </citation>
    <scope>NUCLEOTIDE SEQUENCE [LARGE SCALE GENOMIC DNA]</scope>
    <source>
        <strain evidence="1 2">CGMCC 1.16026</strain>
    </source>
</reference>